<accession>A0A9P5YXB0</accession>
<comment type="caution">
    <text evidence="2">The sequence shown here is derived from an EMBL/GenBank/DDBJ whole genome shotgun (WGS) entry which is preliminary data.</text>
</comment>
<organism evidence="2 3">
    <name type="scientific">Pholiota conissans</name>
    <dbReference type="NCBI Taxonomy" id="109636"/>
    <lineage>
        <taxon>Eukaryota</taxon>
        <taxon>Fungi</taxon>
        <taxon>Dikarya</taxon>
        <taxon>Basidiomycota</taxon>
        <taxon>Agaricomycotina</taxon>
        <taxon>Agaricomycetes</taxon>
        <taxon>Agaricomycetidae</taxon>
        <taxon>Agaricales</taxon>
        <taxon>Agaricineae</taxon>
        <taxon>Strophariaceae</taxon>
        <taxon>Pholiota</taxon>
    </lineage>
</organism>
<dbReference type="AlphaFoldDB" id="A0A9P5YXB0"/>
<name>A0A9P5YXB0_9AGAR</name>
<feature type="region of interest" description="Disordered" evidence="1">
    <location>
        <begin position="67"/>
        <end position="99"/>
    </location>
</feature>
<feature type="compositionally biased region" description="Polar residues" evidence="1">
    <location>
        <begin position="67"/>
        <end position="82"/>
    </location>
</feature>
<dbReference type="Proteomes" id="UP000807469">
    <property type="component" value="Unassembled WGS sequence"/>
</dbReference>
<dbReference type="EMBL" id="MU155259">
    <property type="protein sequence ID" value="KAF9477498.1"/>
    <property type="molecule type" value="Genomic_DNA"/>
</dbReference>
<gene>
    <name evidence="2" type="ORF">BDN70DRAFT_108758</name>
</gene>
<reference evidence="2" key="1">
    <citation type="submission" date="2020-11" db="EMBL/GenBank/DDBJ databases">
        <authorList>
            <consortium name="DOE Joint Genome Institute"/>
            <person name="Ahrendt S."/>
            <person name="Riley R."/>
            <person name="Andreopoulos W."/>
            <person name="Labutti K."/>
            <person name="Pangilinan J."/>
            <person name="Ruiz-Duenas F.J."/>
            <person name="Barrasa J.M."/>
            <person name="Sanchez-Garcia M."/>
            <person name="Camarero S."/>
            <person name="Miyauchi S."/>
            <person name="Serrano A."/>
            <person name="Linde D."/>
            <person name="Babiker R."/>
            <person name="Drula E."/>
            <person name="Ayuso-Fernandez I."/>
            <person name="Pacheco R."/>
            <person name="Padilla G."/>
            <person name="Ferreira P."/>
            <person name="Barriuso J."/>
            <person name="Kellner H."/>
            <person name="Castanera R."/>
            <person name="Alfaro M."/>
            <person name="Ramirez L."/>
            <person name="Pisabarro A.G."/>
            <person name="Kuo A."/>
            <person name="Tritt A."/>
            <person name="Lipzen A."/>
            <person name="He G."/>
            <person name="Yan M."/>
            <person name="Ng V."/>
            <person name="Cullen D."/>
            <person name="Martin F."/>
            <person name="Rosso M.-N."/>
            <person name="Henrissat B."/>
            <person name="Hibbett D."/>
            <person name="Martinez A.T."/>
            <person name="Grigoriev I.V."/>
        </authorList>
    </citation>
    <scope>NUCLEOTIDE SEQUENCE</scope>
    <source>
        <strain evidence="2">CIRM-BRFM 674</strain>
    </source>
</reference>
<evidence type="ECO:0000313" key="2">
    <source>
        <dbReference type="EMBL" id="KAF9477498.1"/>
    </source>
</evidence>
<protein>
    <submittedName>
        <fullName evidence="2">Uncharacterized protein</fullName>
    </submittedName>
</protein>
<proteinExistence type="predicted"/>
<evidence type="ECO:0000313" key="3">
    <source>
        <dbReference type="Proteomes" id="UP000807469"/>
    </source>
</evidence>
<keyword evidence="3" id="KW-1185">Reference proteome</keyword>
<sequence length="99" mass="11370">MRTMQQTTRCDNASLQHKMSIQDDNTRCEAMQHNDLRQWPKTTPQNDDAIPCYRNHASSALSCTSFVPPSPYQRSSSHTQHPAATAKPRRCHCDRLRSE</sequence>
<evidence type="ECO:0000256" key="1">
    <source>
        <dbReference type="SAM" id="MobiDB-lite"/>
    </source>
</evidence>